<evidence type="ECO:0000256" key="4">
    <source>
        <dbReference type="ARBA" id="ARBA00022989"/>
    </source>
</evidence>
<keyword evidence="4" id="KW-1133">Transmembrane helix</keyword>
<keyword evidence="3" id="KW-0812">Transmembrane</keyword>
<keyword evidence="5" id="KW-0472">Membrane</keyword>
<evidence type="ECO:0000256" key="3">
    <source>
        <dbReference type="ARBA" id="ARBA00022692"/>
    </source>
</evidence>
<dbReference type="PANTHER" id="PTHR21346:SF0">
    <property type="entry name" value="RE45833P"/>
    <property type="match status" value="1"/>
</dbReference>
<reference evidence="6 7" key="1">
    <citation type="journal article" date="2024" name="BMC Genomics">
        <title>De novo assembly and annotation of Popillia japonica's genome with initial clues to its potential as an invasive pest.</title>
        <authorList>
            <person name="Cucini C."/>
            <person name="Boschi S."/>
            <person name="Funari R."/>
            <person name="Cardaioli E."/>
            <person name="Iannotti N."/>
            <person name="Marturano G."/>
            <person name="Paoli F."/>
            <person name="Bruttini M."/>
            <person name="Carapelli A."/>
            <person name="Frati F."/>
            <person name="Nardi F."/>
        </authorList>
    </citation>
    <scope>NUCLEOTIDE SEQUENCE [LARGE SCALE GENOMIC DNA]</scope>
    <source>
        <strain evidence="6">DMR45628</strain>
    </source>
</reference>
<comment type="similarity">
    <text evidence="2">Belongs to the FUN14 family.</text>
</comment>
<proteinExistence type="inferred from homology"/>
<dbReference type="GO" id="GO:0005741">
    <property type="term" value="C:mitochondrial outer membrane"/>
    <property type="evidence" value="ECO:0007669"/>
    <property type="project" value="UniProtKB-SubCell"/>
</dbReference>
<organism evidence="6 7">
    <name type="scientific">Popillia japonica</name>
    <name type="common">Japanese beetle</name>
    <dbReference type="NCBI Taxonomy" id="7064"/>
    <lineage>
        <taxon>Eukaryota</taxon>
        <taxon>Metazoa</taxon>
        <taxon>Ecdysozoa</taxon>
        <taxon>Arthropoda</taxon>
        <taxon>Hexapoda</taxon>
        <taxon>Insecta</taxon>
        <taxon>Pterygota</taxon>
        <taxon>Neoptera</taxon>
        <taxon>Endopterygota</taxon>
        <taxon>Coleoptera</taxon>
        <taxon>Polyphaga</taxon>
        <taxon>Scarabaeiformia</taxon>
        <taxon>Scarabaeidae</taxon>
        <taxon>Rutelinae</taxon>
        <taxon>Popillia</taxon>
    </lineage>
</organism>
<name>A0AAW1JHF8_POPJA</name>
<evidence type="ECO:0000256" key="5">
    <source>
        <dbReference type="ARBA" id="ARBA00023136"/>
    </source>
</evidence>
<evidence type="ECO:0000256" key="2">
    <source>
        <dbReference type="ARBA" id="ARBA00009160"/>
    </source>
</evidence>
<comment type="subcellular location">
    <subcellularLocation>
        <location evidence="1">Mitochondrion outer membrane</location>
        <topology evidence="1">Multi-pass membrane protein</topology>
    </subcellularLocation>
</comment>
<comment type="caution">
    <text evidence="6">The sequence shown here is derived from an EMBL/GenBank/DDBJ whole genome shotgun (WGS) entry which is preliminary data.</text>
</comment>
<dbReference type="InterPro" id="IPR007014">
    <property type="entry name" value="FUN14"/>
</dbReference>
<evidence type="ECO:0000313" key="6">
    <source>
        <dbReference type="EMBL" id="KAK9703224.1"/>
    </source>
</evidence>
<evidence type="ECO:0000256" key="1">
    <source>
        <dbReference type="ARBA" id="ARBA00004374"/>
    </source>
</evidence>
<gene>
    <name evidence="6" type="ORF">QE152_g29464</name>
</gene>
<evidence type="ECO:0000313" key="7">
    <source>
        <dbReference type="Proteomes" id="UP001458880"/>
    </source>
</evidence>
<keyword evidence="7" id="KW-1185">Reference proteome</keyword>
<accession>A0AAW1JHF8</accession>
<dbReference type="AlphaFoldDB" id="A0AAW1JHF8"/>
<protein>
    <submittedName>
        <fullName evidence="6">FUN14 family</fullName>
    </submittedName>
</protein>
<dbReference type="Pfam" id="PF04930">
    <property type="entry name" value="FUN14"/>
    <property type="match status" value="1"/>
</dbReference>
<dbReference type="EMBL" id="JASPKY010000374">
    <property type="protein sequence ID" value="KAK9703224.1"/>
    <property type="molecule type" value="Genomic_DNA"/>
</dbReference>
<dbReference type="PANTHER" id="PTHR21346">
    <property type="entry name" value="FUN14 DOMAIN CONTAINING"/>
    <property type="match status" value="1"/>
</dbReference>
<dbReference type="GO" id="GO:0000422">
    <property type="term" value="P:autophagy of mitochondrion"/>
    <property type="evidence" value="ECO:0007669"/>
    <property type="project" value="TreeGrafter"/>
</dbReference>
<dbReference type="Proteomes" id="UP001458880">
    <property type="component" value="Unassembled WGS sequence"/>
</dbReference>
<sequence>MDEHSTDESALDKGGSRFQQQFDQLDLQELQKFQIAMRNIKATLQSMGISAKNPDAVKQLVAGSAAGFATGYVTMMVGKKVIFAVGGSIVAFQLAQSYGVTKMNWDDVRSKTRNVVDKLDRNDWRDKAKIYAKSNVCFTASFVGGFLMGASYT</sequence>